<evidence type="ECO:0000256" key="15">
    <source>
        <dbReference type="SAM" id="MobiDB-lite"/>
    </source>
</evidence>
<keyword evidence="10" id="KW-0067">ATP-binding</keyword>
<dbReference type="Gene3D" id="1.10.510.10">
    <property type="entry name" value="Transferase(Phosphotransferase) domain 1"/>
    <property type="match status" value="1"/>
</dbReference>
<accession>A0A9Q1LFW2</accession>
<keyword evidence="9" id="KW-0418">Kinase</keyword>
<reference evidence="18" key="1">
    <citation type="journal article" date="2023" name="Proc. Natl. Acad. Sci. U.S.A.">
        <title>Genomic and structural basis for evolution of tropane alkaloid biosynthesis.</title>
        <authorList>
            <person name="Wanga Y.-J."/>
            <person name="Taina T."/>
            <person name="Yua J.-Y."/>
            <person name="Lia J."/>
            <person name="Xua B."/>
            <person name="Chenc J."/>
            <person name="D'Auriad J.C."/>
            <person name="Huanga J.-P."/>
            <person name="Huanga S.-X."/>
        </authorList>
    </citation>
    <scope>NUCLEOTIDE SEQUENCE [LARGE SCALE GENOMIC DNA]</scope>
    <source>
        <strain evidence="18">cv. KIB-2019</strain>
    </source>
</reference>
<keyword evidence="3" id="KW-0597">Phosphoprotein</keyword>
<keyword evidence="14" id="KW-0325">Glycoprotein</keyword>
<keyword evidence="11" id="KW-1133">Transmembrane helix</keyword>
<dbReference type="PROSITE" id="PS00108">
    <property type="entry name" value="PROTEIN_KINASE_ST"/>
    <property type="match status" value="1"/>
</dbReference>
<evidence type="ECO:0000256" key="11">
    <source>
        <dbReference type="ARBA" id="ARBA00022989"/>
    </source>
</evidence>
<protein>
    <recommendedName>
        <fullName evidence="16">Protein kinase domain-containing protein</fullName>
    </recommendedName>
</protein>
<evidence type="ECO:0000256" key="2">
    <source>
        <dbReference type="ARBA" id="ARBA00022527"/>
    </source>
</evidence>
<keyword evidence="18" id="KW-1185">Reference proteome</keyword>
<evidence type="ECO:0000256" key="6">
    <source>
        <dbReference type="ARBA" id="ARBA00022729"/>
    </source>
</evidence>
<keyword evidence="12" id="KW-0472">Membrane</keyword>
<dbReference type="Pfam" id="PF07714">
    <property type="entry name" value="PK_Tyr_Ser-Thr"/>
    <property type="match status" value="1"/>
</dbReference>
<keyword evidence="6" id="KW-0732">Signal</keyword>
<dbReference type="AlphaFoldDB" id="A0A9Q1LFW2"/>
<dbReference type="InterPro" id="IPR052059">
    <property type="entry name" value="CR_Ser/Thr_kinase"/>
</dbReference>
<keyword evidence="7" id="KW-0677">Repeat</keyword>
<feature type="compositionally biased region" description="Polar residues" evidence="15">
    <location>
        <begin position="247"/>
        <end position="260"/>
    </location>
</feature>
<evidence type="ECO:0000256" key="9">
    <source>
        <dbReference type="ARBA" id="ARBA00022777"/>
    </source>
</evidence>
<dbReference type="OrthoDB" id="4062651at2759"/>
<evidence type="ECO:0000256" key="1">
    <source>
        <dbReference type="ARBA" id="ARBA00004167"/>
    </source>
</evidence>
<evidence type="ECO:0000256" key="5">
    <source>
        <dbReference type="ARBA" id="ARBA00022692"/>
    </source>
</evidence>
<evidence type="ECO:0000256" key="14">
    <source>
        <dbReference type="ARBA" id="ARBA00023180"/>
    </source>
</evidence>
<comment type="caution">
    <text evidence="17">The sequence shown here is derived from an EMBL/GenBank/DDBJ whole genome shotgun (WGS) entry which is preliminary data.</text>
</comment>
<organism evidence="17 18">
    <name type="scientific">Anisodus acutangulus</name>
    <dbReference type="NCBI Taxonomy" id="402998"/>
    <lineage>
        <taxon>Eukaryota</taxon>
        <taxon>Viridiplantae</taxon>
        <taxon>Streptophyta</taxon>
        <taxon>Embryophyta</taxon>
        <taxon>Tracheophyta</taxon>
        <taxon>Spermatophyta</taxon>
        <taxon>Magnoliopsida</taxon>
        <taxon>eudicotyledons</taxon>
        <taxon>Gunneridae</taxon>
        <taxon>Pentapetalae</taxon>
        <taxon>asterids</taxon>
        <taxon>lamiids</taxon>
        <taxon>Solanales</taxon>
        <taxon>Solanaceae</taxon>
        <taxon>Solanoideae</taxon>
        <taxon>Hyoscyameae</taxon>
        <taxon>Anisodus</taxon>
    </lineage>
</organism>
<proteinExistence type="predicted"/>
<name>A0A9Q1LFW2_9SOLA</name>
<keyword evidence="2" id="KW-0723">Serine/threonine-protein kinase</keyword>
<feature type="domain" description="Protein kinase" evidence="16">
    <location>
        <begin position="1"/>
        <end position="239"/>
    </location>
</feature>
<sequence>MTEINVISNTRHPNLVQLIGCCIEDGNRILVYEYLENNSLSSALLGSKGKHVPLNWPKRAAICLGIASGLAFLHEEAEPPIVHRDIKASNVLIDENLHPKIGDIGLAKLFPDNITHVSTRVARTIGYLAPEYALLGQLTKKADVYSFGVVLEIISSRSSSNAAFREDLLILVEWAWKLREEGRLRDLVDPELTEYPEAEVLRFIKVALFCIQSAYNQRPNMKQVTEMLSKKVKLNEKLLTEPGVYRTHSNNRSSYGSHLTSSSKGKKKGSFCNNGVPKFSECNRDDTKISAATCYSIVTVLGAHII</sequence>
<dbReference type="GO" id="GO:0016020">
    <property type="term" value="C:membrane"/>
    <property type="evidence" value="ECO:0007669"/>
    <property type="project" value="UniProtKB-SubCell"/>
</dbReference>
<evidence type="ECO:0000313" key="17">
    <source>
        <dbReference type="EMBL" id="KAJ8533766.1"/>
    </source>
</evidence>
<evidence type="ECO:0000256" key="12">
    <source>
        <dbReference type="ARBA" id="ARBA00023136"/>
    </source>
</evidence>
<feature type="region of interest" description="Disordered" evidence="15">
    <location>
        <begin position="246"/>
        <end position="268"/>
    </location>
</feature>
<comment type="subcellular location">
    <subcellularLocation>
        <location evidence="1">Membrane</location>
        <topology evidence="1">Single-pass membrane protein</topology>
    </subcellularLocation>
</comment>
<dbReference type="PANTHER" id="PTHR47973">
    <property type="entry name" value="CYSTEINE-RICH RECEPTOR-LIKE PROTEIN KINASE 3"/>
    <property type="match status" value="1"/>
</dbReference>
<evidence type="ECO:0000256" key="8">
    <source>
        <dbReference type="ARBA" id="ARBA00022741"/>
    </source>
</evidence>
<dbReference type="InterPro" id="IPR008271">
    <property type="entry name" value="Ser/Thr_kinase_AS"/>
</dbReference>
<dbReference type="Gene3D" id="3.30.200.20">
    <property type="entry name" value="Phosphorylase Kinase, domain 1"/>
    <property type="match status" value="1"/>
</dbReference>
<evidence type="ECO:0000256" key="4">
    <source>
        <dbReference type="ARBA" id="ARBA00022679"/>
    </source>
</evidence>
<dbReference type="InterPro" id="IPR001245">
    <property type="entry name" value="Ser-Thr/Tyr_kinase_cat_dom"/>
</dbReference>
<gene>
    <name evidence="17" type="ORF">K7X08_007090</name>
</gene>
<dbReference type="InterPro" id="IPR011009">
    <property type="entry name" value="Kinase-like_dom_sf"/>
</dbReference>
<keyword evidence="5" id="KW-0812">Transmembrane</keyword>
<evidence type="ECO:0000256" key="7">
    <source>
        <dbReference type="ARBA" id="ARBA00022737"/>
    </source>
</evidence>
<dbReference type="PROSITE" id="PS50011">
    <property type="entry name" value="PROTEIN_KINASE_DOM"/>
    <property type="match status" value="1"/>
</dbReference>
<dbReference type="InterPro" id="IPR000719">
    <property type="entry name" value="Prot_kinase_dom"/>
</dbReference>
<dbReference type="GO" id="GO:0004674">
    <property type="term" value="F:protein serine/threonine kinase activity"/>
    <property type="evidence" value="ECO:0007669"/>
    <property type="project" value="UniProtKB-KW"/>
</dbReference>
<keyword evidence="8" id="KW-0547">Nucleotide-binding</keyword>
<evidence type="ECO:0000256" key="13">
    <source>
        <dbReference type="ARBA" id="ARBA00023170"/>
    </source>
</evidence>
<evidence type="ECO:0000259" key="16">
    <source>
        <dbReference type="PROSITE" id="PS50011"/>
    </source>
</evidence>
<evidence type="ECO:0000313" key="18">
    <source>
        <dbReference type="Proteomes" id="UP001152561"/>
    </source>
</evidence>
<evidence type="ECO:0000256" key="3">
    <source>
        <dbReference type="ARBA" id="ARBA00022553"/>
    </source>
</evidence>
<keyword evidence="4" id="KW-0808">Transferase</keyword>
<evidence type="ECO:0000256" key="10">
    <source>
        <dbReference type="ARBA" id="ARBA00022840"/>
    </source>
</evidence>
<dbReference type="FunFam" id="1.10.510.10:FF:000044">
    <property type="entry name" value="Putative LRR receptor-like serine/threonine-protein kinase"/>
    <property type="match status" value="1"/>
</dbReference>
<keyword evidence="13" id="KW-0675">Receptor</keyword>
<dbReference type="SMART" id="SM00220">
    <property type="entry name" value="S_TKc"/>
    <property type="match status" value="1"/>
</dbReference>
<dbReference type="EMBL" id="JAJAGQ010000019">
    <property type="protein sequence ID" value="KAJ8533766.1"/>
    <property type="molecule type" value="Genomic_DNA"/>
</dbReference>
<dbReference type="GO" id="GO:0005524">
    <property type="term" value="F:ATP binding"/>
    <property type="evidence" value="ECO:0007669"/>
    <property type="project" value="UniProtKB-KW"/>
</dbReference>
<dbReference type="Proteomes" id="UP001152561">
    <property type="component" value="Unassembled WGS sequence"/>
</dbReference>
<dbReference type="SUPFAM" id="SSF56112">
    <property type="entry name" value="Protein kinase-like (PK-like)"/>
    <property type="match status" value="1"/>
</dbReference>